<dbReference type="EMBL" id="AHKC01014171">
    <property type="protein sequence ID" value="EKF29052.1"/>
    <property type="molecule type" value="Genomic_DNA"/>
</dbReference>
<proteinExistence type="predicted"/>
<evidence type="ECO:0000313" key="3">
    <source>
        <dbReference type="EMBL" id="EKF29052.1"/>
    </source>
</evidence>
<evidence type="ECO:0000256" key="2">
    <source>
        <dbReference type="SAM" id="MobiDB-lite"/>
    </source>
</evidence>
<accession>K2NJI5</accession>
<name>K2NJI5_TRYCR</name>
<feature type="coiled-coil region" evidence="1">
    <location>
        <begin position="692"/>
        <end position="736"/>
    </location>
</feature>
<protein>
    <submittedName>
        <fullName evidence="3">Uncharacterized protein</fullName>
    </submittedName>
</protein>
<evidence type="ECO:0000313" key="4">
    <source>
        <dbReference type="Proteomes" id="UP000007350"/>
    </source>
</evidence>
<gene>
    <name evidence="3" type="ORF">MOQ_007181</name>
</gene>
<organism evidence="3 4">
    <name type="scientific">Trypanosoma cruzi marinkellei</name>
    <dbReference type="NCBI Taxonomy" id="85056"/>
    <lineage>
        <taxon>Eukaryota</taxon>
        <taxon>Discoba</taxon>
        <taxon>Euglenozoa</taxon>
        <taxon>Kinetoplastea</taxon>
        <taxon>Metakinetoplastina</taxon>
        <taxon>Trypanosomatida</taxon>
        <taxon>Trypanosomatidae</taxon>
        <taxon>Trypanosoma</taxon>
        <taxon>Schizotrypanum</taxon>
    </lineage>
</organism>
<feature type="coiled-coil region" evidence="1">
    <location>
        <begin position="223"/>
        <end position="253"/>
    </location>
</feature>
<evidence type="ECO:0000256" key="1">
    <source>
        <dbReference type="SAM" id="Coils"/>
    </source>
</evidence>
<dbReference type="AlphaFoldDB" id="K2NJI5"/>
<comment type="caution">
    <text evidence="3">The sequence shown here is derived from an EMBL/GenBank/DDBJ whole genome shotgun (WGS) entry which is preliminary data.</text>
</comment>
<reference evidence="3 4" key="1">
    <citation type="journal article" date="2012" name="BMC Genomics">
        <title>Comparative genomic analysis of human infective Trypanosoma cruzi lineages with the bat-restricted subspecies T. cruzi marinkellei.</title>
        <authorList>
            <person name="Franzen O."/>
            <person name="Talavera-Lopez C."/>
            <person name="Ochaya S."/>
            <person name="Butler C.E."/>
            <person name="Messenger L.A."/>
            <person name="Lewis M.D."/>
            <person name="Llewellyn M.S."/>
            <person name="Marinkelle C.J."/>
            <person name="Tyler K.M."/>
            <person name="Miles M.A."/>
            <person name="Andersson B."/>
        </authorList>
    </citation>
    <scope>NUCLEOTIDE SEQUENCE [LARGE SCALE GENOMIC DNA]</scope>
    <source>
        <strain evidence="3 4">B7</strain>
    </source>
</reference>
<sequence>MESARLLELWNDVYERHVPNSSPRVYDEDNHLLEEQQRRRIQHIDDDLANTKLPSTVLPASQKVANASHIGDLEKTCLAIVSHHESTRGPIGKSAIKEVDGNSGDMTLHDKIQHVYETLRHEIENVSYKEDAENMLAELRAARRTLDVNSTTPQTAIQHVRQSKTIERVAKEALFCFAKTTVDLLQVCYEEYASIRDHILSAMRGSNVGGDKIAITSDHFEVVKALEEERRAAKTKQETLEKLMEEIEYVRRQRDMEIGMLERNFSRAKDGWVNDLSVLQAKLTALQSSMTRTAIVLPDDKATLVSPRQALYGDANETTDFVSEKNDDDWDDSIRRWATQLVCNGEELPRNIVATRLQRFFFWALKSVVPLCAGRDTNCILELVIWAIQNHLALLQTAARVFGSQVIGEVGEEKTDLCTSLQALHDNHVQIEQLIEQYAGVTCTSNVRGDSDLTEVSNRLRTLKDNEEKLQNIHTILETTNENVEECILQLINSHEQLHTIRKVAGEPSDIVQGIIDQQHEIQQLQNAIKQLLDNENLMHASTDELLNQIPSLYGAQKELQHTQNIIQQTAQLADAMASQLIVQQEEFNERIEHTHDYYQQHPVHIQPRSVITEIAIAQLIECAPYEITKKISELLEELKLCKSILGEEDVNTKSIKKDHKSTRAQCLQGIESALSALGVEESEEPAAAAIMRAAEEARAREEELHDRLDESAARGQALEAKLSELTRAADALQRALDGSALAVEDEEDASVAGDRVVEALKRLCEDSATASAVMGARCSGNETTPRPSLCCSSAGRWRAT</sequence>
<feature type="region of interest" description="Disordered" evidence="2">
    <location>
        <begin position="778"/>
        <end position="801"/>
    </location>
</feature>
<dbReference type="Proteomes" id="UP000007350">
    <property type="component" value="Unassembled WGS sequence"/>
</dbReference>
<feature type="non-terminal residue" evidence="3">
    <location>
        <position position="801"/>
    </location>
</feature>
<dbReference type="OrthoDB" id="268061at2759"/>
<keyword evidence="4" id="KW-1185">Reference proteome</keyword>
<keyword evidence="1" id="KW-0175">Coiled coil</keyword>